<proteinExistence type="predicted"/>
<reference evidence="1" key="1">
    <citation type="submission" date="2011-04" db="EMBL/GenBank/DDBJ databases">
        <title>Evolution of plant cell wall degrading machinery underlies the functional diversity of forest fungi.</title>
        <authorList>
            <consortium name="US DOE Joint Genome Institute (JGI-PGF)"/>
            <person name="Eastwood D.C."/>
            <person name="Floudas D."/>
            <person name="Binder M."/>
            <person name="Majcherczyk A."/>
            <person name="Schneider P."/>
            <person name="Aerts A."/>
            <person name="Asiegbu F.O."/>
            <person name="Baker S.E."/>
            <person name="Barry K."/>
            <person name="Bendiksby M."/>
            <person name="Blumentritt M."/>
            <person name="Coutinho P.M."/>
            <person name="Cullen D."/>
            <person name="Cullen D."/>
            <person name="Gathman A."/>
            <person name="Goodell B."/>
            <person name="Henrissat B."/>
            <person name="Ihrmark K."/>
            <person name="Kauserud H."/>
            <person name="Kohler A."/>
            <person name="LaButti K."/>
            <person name="Lapidus A."/>
            <person name="Lavin J.L."/>
            <person name="Lee Y.-H."/>
            <person name="Lindquist E."/>
            <person name="Lilly W."/>
            <person name="Lucas S."/>
            <person name="Morin E."/>
            <person name="Murat C."/>
            <person name="Oguiza J.A."/>
            <person name="Park J."/>
            <person name="Pisabarro A.G."/>
            <person name="Riley R."/>
            <person name="Rosling A."/>
            <person name="Salamov A."/>
            <person name="Schmidt O."/>
            <person name="Schmutz J."/>
            <person name="Skrede I."/>
            <person name="Stenlid J."/>
            <person name="Wiebenga A."/>
            <person name="Xie X."/>
            <person name="Kues U."/>
            <person name="Hibbett D.S."/>
            <person name="Hoffmeister D."/>
            <person name="Hogberg N."/>
            <person name="Martin F."/>
            <person name="Grigoriev I.V."/>
            <person name="Watkinson S.C."/>
        </authorList>
    </citation>
    <scope>NUCLEOTIDE SEQUENCE</scope>
    <source>
        <strain evidence="1">S7.9</strain>
    </source>
</reference>
<dbReference type="AlphaFoldDB" id="F8NIA8"/>
<dbReference type="GeneID" id="18817397"/>
<dbReference type="HOGENOM" id="CLU_2905551_0_0_1"/>
<name>F8NIA8_SERL9</name>
<gene>
    <name evidence="1" type="ORF">SERLADRAFT_456782</name>
</gene>
<organism>
    <name type="scientific">Serpula lacrymans var. lacrymans (strain S7.9)</name>
    <name type="common">Dry rot fungus</name>
    <dbReference type="NCBI Taxonomy" id="578457"/>
    <lineage>
        <taxon>Eukaryota</taxon>
        <taxon>Fungi</taxon>
        <taxon>Dikarya</taxon>
        <taxon>Basidiomycota</taxon>
        <taxon>Agaricomycotina</taxon>
        <taxon>Agaricomycetes</taxon>
        <taxon>Agaricomycetidae</taxon>
        <taxon>Boletales</taxon>
        <taxon>Coniophorineae</taxon>
        <taxon>Serpulaceae</taxon>
        <taxon>Serpula</taxon>
    </lineage>
</organism>
<dbReference type="RefSeq" id="XP_007313496.1">
    <property type="nucleotide sequence ID" value="XM_007313434.1"/>
</dbReference>
<protein>
    <submittedName>
        <fullName evidence="1">Uncharacterized protein</fullName>
    </submittedName>
</protein>
<dbReference type="KEGG" id="sla:SERLADRAFT_456782"/>
<sequence>MTFTHVSEIPNTTASFRDSALFKFQCSASPTITTINVYRYKFQYRVGSPAIFSERKTPEGKT</sequence>
<evidence type="ECO:0000313" key="1">
    <source>
        <dbReference type="EMBL" id="EGO29254.1"/>
    </source>
</evidence>
<accession>F8NIA8</accession>
<dbReference type="Proteomes" id="UP000008064">
    <property type="component" value="Unassembled WGS sequence"/>
</dbReference>
<dbReference type="EMBL" id="GL945429">
    <property type="protein sequence ID" value="EGO29254.1"/>
    <property type="molecule type" value="Genomic_DNA"/>
</dbReference>